<dbReference type="InterPro" id="IPR036259">
    <property type="entry name" value="MFS_trans_sf"/>
</dbReference>
<dbReference type="Gene3D" id="2.80.10.50">
    <property type="match status" value="1"/>
</dbReference>
<dbReference type="Pfam" id="PF12706">
    <property type="entry name" value="Lactamase_B_2"/>
    <property type="match status" value="1"/>
</dbReference>
<keyword evidence="12" id="KW-1133">Transmembrane helix</keyword>
<dbReference type="GO" id="GO:0016020">
    <property type="term" value="C:membrane"/>
    <property type="evidence" value="ECO:0007669"/>
    <property type="project" value="UniProtKB-SubCell"/>
</dbReference>
<dbReference type="GO" id="GO:0046556">
    <property type="term" value="F:alpha-L-arabinofuranosidase activity"/>
    <property type="evidence" value="ECO:0007669"/>
    <property type="project" value="UniProtKB-UniRule"/>
</dbReference>
<dbReference type="GO" id="GO:0045493">
    <property type="term" value="P:xylan catabolic process"/>
    <property type="evidence" value="ECO:0007669"/>
    <property type="project" value="UniProtKB-KW"/>
</dbReference>
<evidence type="ECO:0000256" key="9">
    <source>
        <dbReference type="PIRSR" id="PIRSR638964-3"/>
    </source>
</evidence>
<dbReference type="EMBL" id="WVTB01000103">
    <property type="protein sequence ID" value="KAF3797952.1"/>
    <property type="molecule type" value="Genomic_DNA"/>
</dbReference>
<keyword evidence="12" id="KW-0812">Transmembrane</keyword>
<dbReference type="InterPro" id="IPR015289">
    <property type="entry name" value="A-L-arabinofuranosidase_B_cat"/>
</dbReference>
<evidence type="ECO:0000256" key="12">
    <source>
        <dbReference type="SAM" id="Phobius"/>
    </source>
</evidence>
<feature type="transmembrane region" description="Helical" evidence="12">
    <location>
        <begin position="860"/>
        <end position="877"/>
    </location>
</feature>
<evidence type="ECO:0000256" key="3">
    <source>
        <dbReference type="ARBA" id="ARBA00006963"/>
    </source>
</evidence>
<comment type="catalytic activity">
    <reaction evidence="1 10">
        <text>Hydrolysis of terminal non-reducing alpha-L-arabinofuranoside residues in alpha-L-arabinosides.</text>
        <dbReference type="EC" id="3.2.1.55"/>
    </reaction>
</comment>
<dbReference type="InterPro" id="IPR011701">
    <property type="entry name" value="MFS"/>
</dbReference>
<feature type="transmembrane region" description="Helical" evidence="12">
    <location>
        <begin position="947"/>
        <end position="966"/>
    </location>
</feature>
<dbReference type="GO" id="GO:0005576">
    <property type="term" value="C:extracellular region"/>
    <property type="evidence" value="ECO:0007669"/>
    <property type="project" value="UniProtKB-SubCell"/>
</dbReference>
<reference evidence="14" key="2">
    <citation type="submission" date="2020-03" db="EMBL/GenBank/DDBJ databases">
        <authorList>
            <person name="Fu F.-F."/>
            <person name="Chen J."/>
        </authorList>
    </citation>
    <scope>NUCLEOTIDE SEQUENCE</scope>
    <source>
        <strain evidence="14">Lc1</strain>
    </source>
</reference>
<feature type="transmembrane region" description="Helical" evidence="12">
    <location>
        <begin position="1112"/>
        <end position="1132"/>
    </location>
</feature>
<dbReference type="CDD" id="cd23399">
    <property type="entry name" value="beta-trefoil_ABD_ABFB"/>
    <property type="match status" value="1"/>
</dbReference>
<evidence type="ECO:0000256" key="6">
    <source>
        <dbReference type="ARBA" id="ARBA00023180"/>
    </source>
</evidence>
<dbReference type="InterPro" id="IPR036195">
    <property type="entry name" value="AbfB_ABD_sf"/>
</dbReference>
<feature type="disulfide bond" evidence="9">
    <location>
        <begin position="672"/>
        <end position="710"/>
    </location>
</feature>
<evidence type="ECO:0000256" key="1">
    <source>
        <dbReference type="ARBA" id="ARBA00001462"/>
    </source>
</evidence>
<evidence type="ECO:0000313" key="14">
    <source>
        <dbReference type="EMBL" id="KAF3797952.1"/>
    </source>
</evidence>
<dbReference type="SUPFAM" id="SSF49899">
    <property type="entry name" value="Concanavalin A-like lectins/glucanases"/>
    <property type="match status" value="1"/>
</dbReference>
<keyword evidence="12" id="KW-0472">Membrane</keyword>
<name>A0A8H4C696_COLGL</name>
<feature type="transmembrane region" description="Helical" evidence="12">
    <location>
        <begin position="1144"/>
        <end position="1165"/>
    </location>
</feature>
<reference evidence="14" key="1">
    <citation type="journal article" date="2020" name="Phytopathology">
        <title>Genome sequence and comparative analysis of Colletotrichum gloeosporioides isolated from Liriodendron leaves.</title>
        <authorList>
            <person name="Fu F.F."/>
            <person name="Hao Z."/>
            <person name="Wang P."/>
            <person name="Lu Y."/>
            <person name="Xue L.J."/>
            <person name="Wei G."/>
            <person name="Tian Y."/>
            <person name="Baishi H."/>
            <person name="Xu H."/>
            <person name="Shi J."/>
            <person name="Cheng T."/>
            <person name="Wang G."/>
            <person name="Yi Y."/>
            <person name="Chen J."/>
        </authorList>
    </citation>
    <scope>NUCLEOTIDE SEQUENCE</scope>
    <source>
        <strain evidence="14">Lc1</strain>
    </source>
</reference>
<feature type="active site" description="Nucleophile" evidence="8">
    <location>
        <position position="492"/>
    </location>
</feature>
<keyword evidence="5 10" id="KW-0378">Hydrolase</keyword>
<comment type="subcellular location">
    <subcellularLocation>
        <location evidence="2">Membrane</location>
        <topology evidence="2">Multi-pass membrane protein</topology>
    </subcellularLocation>
    <subcellularLocation>
        <location evidence="10">Secreted</location>
    </subcellularLocation>
</comment>
<dbReference type="Gene3D" id="2.60.120.200">
    <property type="match status" value="1"/>
</dbReference>
<keyword evidence="10" id="KW-0624">Polysaccharide degradation</keyword>
<keyword evidence="10" id="KW-0964">Secreted</keyword>
<feature type="disulfide bond" evidence="9">
    <location>
        <begin position="447"/>
        <end position="448"/>
    </location>
</feature>
<keyword evidence="10" id="KW-0858">Xylan degradation</keyword>
<dbReference type="SUPFAM" id="SSF56281">
    <property type="entry name" value="Metallo-hydrolase/oxidoreductase"/>
    <property type="match status" value="1"/>
</dbReference>
<gene>
    <name evidence="14" type="ORF">GCG54_00003851</name>
</gene>
<dbReference type="Pfam" id="PF09206">
    <property type="entry name" value="ArabFuran-catal"/>
    <property type="match status" value="1"/>
</dbReference>
<dbReference type="UniPathway" id="UPA00667"/>
<feature type="region of interest" description="Disordered" evidence="11">
    <location>
        <begin position="785"/>
        <end position="807"/>
    </location>
</feature>
<evidence type="ECO:0000259" key="13">
    <source>
        <dbReference type="PROSITE" id="PS50850"/>
    </source>
</evidence>
<dbReference type="GO" id="GO:0046373">
    <property type="term" value="P:L-arabinose metabolic process"/>
    <property type="evidence" value="ECO:0007669"/>
    <property type="project" value="UniProtKB-UniRule"/>
</dbReference>
<dbReference type="InterPro" id="IPR036866">
    <property type="entry name" value="RibonucZ/Hydroxyglut_hydro"/>
</dbReference>
<comment type="caution">
    <text evidence="14">The sequence shown here is derived from an EMBL/GenBank/DDBJ whole genome shotgun (WGS) entry which is preliminary data.</text>
</comment>
<evidence type="ECO:0000256" key="5">
    <source>
        <dbReference type="ARBA" id="ARBA00022801"/>
    </source>
</evidence>
<dbReference type="GeneID" id="69011009"/>
<keyword evidence="6" id="KW-0325">Glycoprotein</keyword>
<evidence type="ECO:0000256" key="10">
    <source>
        <dbReference type="RuleBase" id="RU367111"/>
    </source>
</evidence>
<dbReference type="SUPFAM" id="SSF110221">
    <property type="entry name" value="AbfB domain"/>
    <property type="match status" value="1"/>
</dbReference>
<feature type="transmembrane region" description="Helical" evidence="12">
    <location>
        <begin position="1019"/>
        <end position="1041"/>
    </location>
</feature>
<dbReference type="InterPro" id="IPR001279">
    <property type="entry name" value="Metallo-B-lactamas"/>
</dbReference>
<dbReference type="PANTHER" id="PTHR39447:SF2">
    <property type="entry name" value="ALPHA-L-ARABINOFURANOSIDASE B"/>
    <property type="match status" value="1"/>
</dbReference>
<dbReference type="AlphaFoldDB" id="A0A8H4C696"/>
<feature type="disulfide bond" evidence="9">
    <location>
        <begin position="352"/>
        <end position="357"/>
    </location>
</feature>
<dbReference type="GO" id="GO:0031222">
    <property type="term" value="P:arabinan catabolic process"/>
    <property type="evidence" value="ECO:0007669"/>
    <property type="project" value="UniProtKB-UniRule"/>
</dbReference>
<keyword evidence="9" id="KW-1015">Disulfide bond</keyword>
<keyword evidence="7 10" id="KW-0326">Glycosidase</keyword>
<dbReference type="InterPro" id="IPR038964">
    <property type="entry name" value="ABFB"/>
</dbReference>
<feature type="transmembrane region" description="Helical" evidence="12">
    <location>
        <begin position="914"/>
        <end position="935"/>
    </location>
</feature>
<proteinExistence type="inferred from homology"/>
<feature type="transmembrane region" description="Helical" evidence="12">
    <location>
        <begin position="827"/>
        <end position="848"/>
    </location>
</feature>
<dbReference type="GO" id="GO:0022857">
    <property type="term" value="F:transmembrane transporter activity"/>
    <property type="evidence" value="ECO:0007669"/>
    <property type="project" value="InterPro"/>
</dbReference>
<dbReference type="Gene3D" id="1.20.1250.20">
    <property type="entry name" value="MFS general substrate transporter like domains"/>
    <property type="match status" value="1"/>
</dbReference>
<evidence type="ECO:0000256" key="11">
    <source>
        <dbReference type="SAM" id="MobiDB-lite"/>
    </source>
</evidence>
<keyword evidence="15" id="KW-1185">Reference proteome</keyword>
<keyword evidence="10" id="KW-0119">Carbohydrate metabolism</keyword>
<feature type="transmembrane region" description="Helical" evidence="12">
    <location>
        <begin position="1177"/>
        <end position="1198"/>
    </location>
</feature>
<feature type="compositionally biased region" description="Basic and acidic residues" evidence="11">
    <location>
        <begin position="788"/>
        <end position="807"/>
    </location>
</feature>
<comment type="similarity">
    <text evidence="3 10">Belongs to the glycosyl hydrolase 54 family.</text>
</comment>
<keyword evidence="4" id="KW-0732">Signal</keyword>
<feature type="domain" description="Major facilitator superfamily (MFS) profile" evidence="13">
    <location>
        <begin position="822"/>
        <end position="1203"/>
    </location>
</feature>
<evidence type="ECO:0000256" key="4">
    <source>
        <dbReference type="ARBA" id="ARBA00022729"/>
    </source>
</evidence>
<feature type="transmembrane region" description="Helical" evidence="12">
    <location>
        <begin position="978"/>
        <end position="998"/>
    </location>
</feature>
<dbReference type="EC" id="3.2.1.55" evidence="10"/>
<dbReference type="SUPFAM" id="SSF103473">
    <property type="entry name" value="MFS general substrate transporter"/>
    <property type="match status" value="1"/>
</dbReference>
<dbReference type="Pfam" id="PF05270">
    <property type="entry name" value="AbfB"/>
    <property type="match status" value="1"/>
</dbReference>
<dbReference type="Pfam" id="PF07690">
    <property type="entry name" value="MFS_1"/>
    <property type="match status" value="1"/>
</dbReference>
<dbReference type="PANTHER" id="PTHR39447">
    <property type="entry name" value="ALPHA-L-ARABINOFURANOSIDASE B"/>
    <property type="match status" value="1"/>
</dbReference>
<comment type="pathway">
    <text evidence="10">Glycan metabolism; L-arabinan degradation.</text>
</comment>
<dbReference type="Gene3D" id="3.60.15.10">
    <property type="entry name" value="Ribonuclease Z/Hydroxyacylglutathione hydrolase-like"/>
    <property type="match status" value="1"/>
</dbReference>
<dbReference type="Proteomes" id="UP000613401">
    <property type="component" value="Unassembled WGS sequence"/>
</dbReference>
<evidence type="ECO:0000256" key="8">
    <source>
        <dbReference type="PIRSR" id="PIRSR638964-1"/>
    </source>
</evidence>
<feature type="transmembrane region" description="Helical" evidence="12">
    <location>
        <begin position="1056"/>
        <end position="1074"/>
    </location>
</feature>
<sequence length="1213" mass="129706">MPSVTDFKPKVSITHIGTATAILEIDGVRFLTDPFFSPAGTTWDVGITILKNTEDPALRLDQLPPIDAVLLSHEDHPDNLDELGRRLLDGRHVFTTMDGAKNLAPRPAVVGMKPWDTVERRIGGKVFRITATPCQHMPGGECIGFLVSSDDFGIGPNNLPNAIYFTGDTVFIDELTKIADRFHVPVAMMNLGFAHVQLPDMDTPLQITMDGKQAAHLFREIKADHLVPMHYDKSWGHFTQFEEGLAKDFKDEGVDDKVKWLKPGVPMHVFSRPSLLALGLAATGSLVSAGPCDIYSSGGTPCIAAHSTTRALYSAYSGSLYQVKRGSDGVTLNIAPLSAGGVANAAAQDTFCASTTCLITIIYDQSGKGNHLTQAPGGAFKGPEADGSDNLASAIGAPVTLNGQKAYGVFISPGTGYRNNKASGTATGDAAEGMYAVLDGTHYNGGCCFDYGNAETSSTDTGNGHMEAIYFGDSTIWGTGSGSGPWIMADLENGLFSGVSSGNNANDPSITTRFTTAVIKGGPNLWAIRGANAASGSLSTYYSGVRPTASGYNPMKKEGAIILGIGGDNSISAQGTFYEGVMTSGYPTDATENSVQANIVAAKYATSSLVSGQALTVGSSYSFRVTTSGYTDRYIAHTGATVNTQVVTSSSATALKQQASWTVRTGLGNSGCYSFESKDTAGSYIRHYNFELQIAANDGTKQFKEDATFCPQSGLNGQGLSIRAWGYPTRYFRHYNNVGYAASNGGVHTFDSATSFNDDASFMTLTDNHYTHKQTNMLSNQEFQPYEPDQRHSEGQKSSSHTDEEKSEAIVDAPDGGFVGWLQVLSAFLLVLDGFGFITAFGVFQAFYVDELHGSTASDVSWIGSMQIFLLFLLGTVSGRAIDAGYFRTTLLVGFIFQIGGIFGASWSNKYWQLLLSQGIATGIGNGMHFTALVWLVSQYFTKKRGLALGISSCGAPIGAVIFTIMARQLIPAVGIAWTLRAMGFLVLFNSVIIFLISRPKETKRSSGPLLELAAFKELPYLLFTIGMFFTLLGAYFAYYYVPLFGRKRLGLDDSGALTILIIMSAVGITGRLIPPYFADKSIKPLRTLVISTLLSSLNVYAWIGVHSTTGLTVWVIAYAFTVNAVQTLFTASMGEVTSDMSKLGVRIGMVFTVVSFACLAGPPIGGSLVTLGKGDFLYAQLFAGTTMLVGGLLVALAKIKQVGQKDFWRITH</sequence>
<dbReference type="InterPro" id="IPR013320">
    <property type="entry name" value="ConA-like_dom_sf"/>
</dbReference>
<dbReference type="InterPro" id="IPR007934">
    <property type="entry name" value="AbfB_ABD"/>
</dbReference>
<evidence type="ECO:0000256" key="2">
    <source>
        <dbReference type="ARBA" id="ARBA00004141"/>
    </source>
</evidence>
<organism evidence="14 15">
    <name type="scientific">Colletotrichum gloeosporioides</name>
    <name type="common">Anthracnose fungus</name>
    <name type="synonym">Glomerella cingulata</name>
    <dbReference type="NCBI Taxonomy" id="474922"/>
    <lineage>
        <taxon>Eukaryota</taxon>
        <taxon>Fungi</taxon>
        <taxon>Dikarya</taxon>
        <taxon>Ascomycota</taxon>
        <taxon>Pezizomycotina</taxon>
        <taxon>Sordariomycetes</taxon>
        <taxon>Hypocreomycetidae</taxon>
        <taxon>Glomerellales</taxon>
        <taxon>Glomerellaceae</taxon>
        <taxon>Colletotrichum</taxon>
        <taxon>Colletotrichum gloeosporioides species complex</taxon>
    </lineage>
</organism>
<dbReference type="RefSeq" id="XP_045257112.1">
    <property type="nucleotide sequence ID" value="XM_045403912.1"/>
</dbReference>
<feature type="disulfide bond" evidence="9">
    <location>
        <begin position="292"/>
        <end position="302"/>
    </location>
</feature>
<evidence type="ECO:0000313" key="15">
    <source>
        <dbReference type="Proteomes" id="UP000613401"/>
    </source>
</evidence>
<dbReference type="FunFam" id="2.80.10.50:FF:000059">
    <property type="entry name" value="Probable alpha-L-arabinofuranosidase B"/>
    <property type="match status" value="1"/>
</dbReference>
<dbReference type="InterPro" id="IPR020846">
    <property type="entry name" value="MFS_dom"/>
</dbReference>
<dbReference type="CDD" id="cd17352">
    <property type="entry name" value="MFS_MCT_SLC16"/>
    <property type="match status" value="1"/>
</dbReference>
<accession>A0A8H4C696</accession>
<dbReference type="GO" id="GO:0045490">
    <property type="term" value="P:pectin catabolic process"/>
    <property type="evidence" value="ECO:0007669"/>
    <property type="project" value="TreeGrafter"/>
</dbReference>
<feature type="active site" description="Proton donor" evidence="8">
    <location>
        <position position="568"/>
    </location>
</feature>
<dbReference type="FunFam" id="2.60.120.200:FF:000131">
    <property type="entry name" value="Probable alpha-L-arabinofuranosidase B"/>
    <property type="match status" value="1"/>
</dbReference>
<protein>
    <recommendedName>
        <fullName evidence="10">Alpha-L-arabinofuranosidase</fullName>
        <ecNumber evidence="10">3.2.1.55</ecNumber>
    </recommendedName>
</protein>
<dbReference type="PROSITE" id="PS50850">
    <property type="entry name" value="MFS"/>
    <property type="match status" value="1"/>
</dbReference>
<evidence type="ECO:0000256" key="7">
    <source>
        <dbReference type="ARBA" id="ARBA00023295"/>
    </source>
</evidence>
<feature type="transmembrane region" description="Helical" evidence="12">
    <location>
        <begin position="1086"/>
        <end position="1106"/>
    </location>
</feature>